<evidence type="ECO:0000256" key="2">
    <source>
        <dbReference type="PROSITE-ProRule" id="PRU00339"/>
    </source>
</evidence>
<gene>
    <name evidence="3" type="ORF">J5N97_014757</name>
</gene>
<dbReference type="EMBL" id="JAGGNH010000003">
    <property type="protein sequence ID" value="KAJ0979283.1"/>
    <property type="molecule type" value="Genomic_DNA"/>
</dbReference>
<dbReference type="SUPFAM" id="SSF48452">
    <property type="entry name" value="TPR-like"/>
    <property type="match status" value="1"/>
</dbReference>
<proteinExistence type="inferred from homology"/>
<dbReference type="InterPro" id="IPR019734">
    <property type="entry name" value="TPR_rpt"/>
</dbReference>
<feature type="repeat" description="TPR" evidence="2">
    <location>
        <begin position="231"/>
        <end position="264"/>
    </location>
</feature>
<organism evidence="3 4">
    <name type="scientific">Dioscorea zingiberensis</name>
    <dbReference type="NCBI Taxonomy" id="325984"/>
    <lineage>
        <taxon>Eukaryota</taxon>
        <taxon>Viridiplantae</taxon>
        <taxon>Streptophyta</taxon>
        <taxon>Embryophyta</taxon>
        <taxon>Tracheophyta</taxon>
        <taxon>Spermatophyta</taxon>
        <taxon>Magnoliopsida</taxon>
        <taxon>Liliopsida</taxon>
        <taxon>Dioscoreales</taxon>
        <taxon>Dioscoreaceae</taxon>
        <taxon>Dioscorea</taxon>
    </lineage>
</organism>
<dbReference type="FunFam" id="1.25.40.1040:FF:000007">
    <property type="entry name" value="N-alpha-acetyltransferase 25, NatB auxiliary subunit"/>
    <property type="match status" value="1"/>
</dbReference>
<dbReference type="GO" id="GO:0031416">
    <property type="term" value="C:NatB complex"/>
    <property type="evidence" value="ECO:0007669"/>
    <property type="project" value="TreeGrafter"/>
</dbReference>
<dbReference type="InterPro" id="IPR011990">
    <property type="entry name" value="TPR-like_helical_dom_sf"/>
</dbReference>
<sequence>MASKFGLAGGIPERRVRPIWDAIDSRQFKNALKLAVGLLAKHPNSPYALALKALILERMGKPDEAMSVCLNAKELLFSNNVAHVDDLTLSTLQIVFQRLDRLDLATSCYEHISGKYPNNLEIMMGLFNCYVREYSYVKQQQTAIKMYKIVGEERFLLWAVCSIQLQVICSNGGEKLLPLAEGLLKKHIAAHNLHEPEALLIYISILEQQAKYETALEIISGNLGSLIGIEVDKLRIQGRLLACARDFAAAAENFQRVLELCPDDWEAFLNYLGCLLEDDISWSKASITDQIHLANSADFQNCKLSSLTEELFNFRLSSALSFIQKLQMNTHNDCVRCPYLANIEIERRRRLSGKADDGKLMEALLNYFQRFNHLSCFTSDVERFLHILTHDEKNELLEEFEKSFESSSTIPTKAIGRAITNFKLQELFGCMSCLPVTDLEPIAVKMVNIYCRNLYLSGELDPQENMYGEELLSMACNVLVHLFWRTRCLSYLLVAILVLEFGLNIRRHVWQYKILLLHLYSHFGALPLAYEWYGSLDVKNILLETVSHHILPQMLRSPLWMETTDMLNEYIKFMDDYLKEAADLTFLAYRHRNYSKVIEFVQFKERLQHSYQYFMARLDASILQMKQKADRLEDVECILENVRHGLQFLELSNETELNLLTFNEDLQTRPWWSPSPSVNYLLDSFEERSACQRENKVQVGEREQVAARKVIQRKCLLPRLVYLSMHVASSFLKENIEPNGSVSYSNFTSEFKCLLERYATNLGLTFEDAIEVIVGISEGKKSFKDYDLDMVHLINLAVFINALNLSSPHLDLSTGNDHHRISWHIVNSLVEKSISEQLIQAHPILTSPGSNLPVLVELVTESISWHILVIQSCLRSAIPSGKKKKRVGVSEQLNSPQLRPVRFSVQCLSNVMQGVQDWLAPQINKPEDESLDALLSHLQSTDTEQGPHHIVRILEEHAAEFNPEHGERISGALQSWNSANTVRKIVKAQSRLVSEFHGICETKLRLLESFKQPI</sequence>
<keyword evidence="4" id="KW-1185">Reference proteome</keyword>
<dbReference type="PROSITE" id="PS50005">
    <property type="entry name" value="TPR"/>
    <property type="match status" value="1"/>
</dbReference>
<dbReference type="Pfam" id="PF09797">
    <property type="entry name" value="NatB_MDM20"/>
    <property type="match status" value="1"/>
</dbReference>
<dbReference type="AlphaFoldDB" id="A0A9D5CVR9"/>
<evidence type="ECO:0000256" key="1">
    <source>
        <dbReference type="ARBA" id="ARBA00006298"/>
    </source>
</evidence>
<evidence type="ECO:0000313" key="3">
    <source>
        <dbReference type="EMBL" id="KAJ0979283.1"/>
    </source>
</evidence>
<evidence type="ECO:0008006" key="5">
    <source>
        <dbReference type="Google" id="ProtNLM"/>
    </source>
</evidence>
<reference evidence="3" key="1">
    <citation type="submission" date="2021-03" db="EMBL/GenBank/DDBJ databases">
        <authorList>
            <person name="Li Z."/>
            <person name="Yang C."/>
        </authorList>
    </citation>
    <scope>NUCLEOTIDE SEQUENCE</scope>
    <source>
        <strain evidence="3">Dzin_1.0</strain>
        <tissue evidence="3">Leaf</tissue>
    </source>
</reference>
<dbReference type="PANTHER" id="PTHR22767">
    <property type="entry name" value="N-TERMINAL ACETYLTRANSFERASE-RELATED"/>
    <property type="match status" value="1"/>
</dbReference>
<protein>
    <recommendedName>
        <fullName evidence="5">Phagocyte signaling-impaired protein</fullName>
    </recommendedName>
</protein>
<comment type="similarity">
    <text evidence="1">Belongs to the MDM20/NAA25 family.</text>
</comment>
<reference evidence="3" key="2">
    <citation type="journal article" date="2022" name="Hortic Res">
        <title>The genome of Dioscorea zingiberensis sheds light on the biosynthesis, origin and evolution of the medicinally important diosgenin saponins.</title>
        <authorList>
            <person name="Li Y."/>
            <person name="Tan C."/>
            <person name="Li Z."/>
            <person name="Guo J."/>
            <person name="Li S."/>
            <person name="Chen X."/>
            <person name="Wang C."/>
            <person name="Dai X."/>
            <person name="Yang H."/>
            <person name="Song W."/>
            <person name="Hou L."/>
            <person name="Xu J."/>
            <person name="Tong Z."/>
            <person name="Xu A."/>
            <person name="Yuan X."/>
            <person name="Wang W."/>
            <person name="Yang Q."/>
            <person name="Chen L."/>
            <person name="Sun Z."/>
            <person name="Wang K."/>
            <person name="Pan B."/>
            <person name="Chen J."/>
            <person name="Bao Y."/>
            <person name="Liu F."/>
            <person name="Qi X."/>
            <person name="Gang D.R."/>
            <person name="Wen J."/>
            <person name="Li J."/>
        </authorList>
    </citation>
    <scope>NUCLEOTIDE SEQUENCE</scope>
    <source>
        <strain evidence="3">Dzin_1.0</strain>
    </source>
</reference>
<dbReference type="Gene3D" id="1.25.40.1040">
    <property type="match status" value="1"/>
</dbReference>
<evidence type="ECO:0000313" key="4">
    <source>
        <dbReference type="Proteomes" id="UP001085076"/>
    </source>
</evidence>
<dbReference type="PANTHER" id="PTHR22767:SF3">
    <property type="entry name" value="N-ALPHA-ACETYLTRANSFERASE 25, NATB AUXILIARY SUBUNIT"/>
    <property type="match status" value="1"/>
</dbReference>
<dbReference type="Proteomes" id="UP001085076">
    <property type="component" value="Miscellaneous, Linkage group lg03"/>
</dbReference>
<dbReference type="InterPro" id="IPR019183">
    <property type="entry name" value="NAA25_NatB_aux_su"/>
</dbReference>
<dbReference type="OrthoDB" id="1874341at2759"/>
<name>A0A9D5CVR9_9LILI</name>
<accession>A0A9D5CVR9</accession>
<comment type="caution">
    <text evidence="3">The sequence shown here is derived from an EMBL/GenBank/DDBJ whole genome shotgun (WGS) entry which is preliminary data.</text>
</comment>
<keyword evidence="2" id="KW-0802">TPR repeat</keyword>
<dbReference type="SMART" id="SM00028">
    <property type="entry name" value="TPR"/>
    <property type="match status" value="2"/>
</dbReference>